<accession>A0A5D3FAL2</accession>
<keyword evidence="2" id="KW-1185">Reference proteome</keyword>
<organism evidence="1 2">
    <name type="scientific">Actinomadura decatromicini</name>
    <dbReference type="NCBI Taxonomy" id="2604572"/>
    <lineage>
        <taxon>Bacteria</taxon>
        <taxon>Bacillati</taxon>
        <taxon>Actinomycetota</taxon>
        <taxon>Actinomycetes</taxon>
        <taxon>Streptosporangiales</taxon>
        <taxon>Thermomonosporaceae</taxon>
        <taxon>Actinomadura</taxon>
    </lineage>
</organism>
<dbReference type="Proteomes" id="UP000323505">
    <property type="component" value="Unassembled WGS sequence"/>
</dbReference>
<evidence type="ECO:0000313" key="2">
    <source>
        <dbReference type="Proteomes" id="UP000323505"/>
    </source>
</evidence>
<protein>
    <submittedName>
        <fullName evidence="1">Uncharacterized protein</fullName>
    </submittedName>
</protein>
<dbReference type="AlphaFoldDB" id="A0A5D3FAL2"/>
<dbReference type="EMBL" id="VSRQ01000007">
    <property type="protein sequence ID" value="TYK45129.1"/>
    <property type="molecule type" value="Genomic_DNA"/>
</dbReference>
<proteinExistence type="predicted"/>
<sequence>MSDRFTQNQLSERTIYSIAPPENRLIAHNDRVYRVVSVSPPGNEDGQGLWHWTLRPEHRTGPDEHFEGDEQRSWRVLPAHHAVCAECGEPVPCRRLREQWAAVHASRRARDLMSIPEGACWSCREMTTNRQSVILFPGENLFLPAGPPVTFHTGRQACRHSAMEYQEKWIAADVTRKPLIDWVDPFSGHPNPTQRRLLAMAAAGELHCHGTLVYHAGPDTDLSAILRGEARDTAEYQWYPSNLTAVQVRYLDPLIASGLIVKPVRGDRGGREGVYRLSDEGWRTHRQYPPKSS</sequence>
<comment type="caution">
    <text evidence="1">The sequence shown here is derived from an EMBL/GenBank/DDBJ whole genome shotgun (WGS) entry which is preliminary data.</text>
</comment>
<name>A0A5D3FAL2_9ACTN</name>
<reference evidence="1 2" key="1">
    <citation type="submission" date="2019-08" db="EMBL/GenBank/DDBJ databases">
        <title>Actinomadura sp. nov. CYP1-5 isolated from mountain soil.</title>
        <authorList>
            <person name="Songsumanus A."/>
            <person name="Kuncharoen N."/>
            <person name="Kudo T."/>
            <person name="Yuki M."/>
            <person name="Igarashi Y."/>
            <person name="Tanasupawat S."/>
        </authorList>
    </citation>
    <scope>NUCLEOTIDE SEQUENCE [LARGE SCALE GENOMIC DNA]</scope>
    <source>
        <strain evidence="1 2">CYP1-5</strain>
    </source>
</reference>
<gene>
    <name evidence="1" type="ORF">FXF68_31085</name>
</gene>
<dbReference type="RefSeq" id="WP_148765488.1">
    <property type="nucleotide sequence ID" value="NZ_VSRQ01000007.1"/>
</dbReference>
<evidence type="ECO:0000313" key="1">
    <source>
        <dbReference type="EMBL" id="TYK45129.1"/>
    </source>
</evidence>